<reference evidence="4" key="1">
    <citation type="submission" date="2020-07" db="EMBL/GenBank/DDBJ databases">
        <title>Huge and variable diversity of episymbiotic CPR bacteria and DPANN archaea in groundwater ecosystems.</title>
        <authorList>
            <person name="He C.Y."/>
            <person name="Keren R."/>
            <person name="Whittaker M."/>
            <person name="Farag I.F."/>
            <person name="Doudna J."/>
            <person name="Cate J.H.D."/>
            <person name="Banfield J.F."/>
        </authorList>
    </citation>
    <scope>NUCLEOTIDE SEQUENCE</scope>
    <source>
        <strain evidence="4">NC_groundwater_1586_Pr3_B-0.1um_66_15</strain>
    </source>
</reference>
<evidence type="ECO:0000256" key="2">
    <source>
        <dbReference type="ARBA" id="ARBA00022723"/>
    </source>
</evidence>
<keyword evidence="1" id="KW-0533">Nickel</keyword>
<sequence length="93" mass="10236">MHETGIVRDLVRKVERAGREAGATRVARIGVWLGALSQFSPHHFREHFDDEARGTIAEGAELGIETSSDLRDPNAQSVMIRSLDLDVPDEAAQ</sequence>
<comment type="caution">
    <text evidence="4">The sequence shown here is derived from an EMBL/GenBank/DDBJ whole genome shotgun (WGS) entry which is preliminary data.</text>
</comment>
<accession>A0A933L0U8</accession>
<dbReference type="Proteomes" id="UP000782610">
    <property type="component" value="Unassembled WGS sequence"/>
</dbReference>
<name>A0A933L0U8_9HYPH</name>
<evidence type="ECO:0000313" key="5">
    <source>
        <dbReference type="Proteomes" id="UP000782610"/>
    </source>
</evidence>
<dbReference type="Gene3D" id="3.30.2320.50">
    <property type="match status" value="1"/>
</dbReference>
<dbReference type="EMBL" id="JACRAF010000007">
    <property type="protein sequence ID" value="MBI4920658.1"/>
    <property type="molecule type" value="Genomic_DNA"/>
</dbReference>
<dbReference type="Pfam" id="PF01155">
    <property type="entry name" value="HypA"/>
    <property type="match status" value="1"/>
</dbReference>
<dbReference type="AlphaFoldDB" id="A0A933L0U8"/>
<proteinExistence type="predicted"/>
<evidence type="ECO:0000256" key="3">
    <source>
        <dbReference type="ARBA" id="ARBA00022833"/>
    </source>
</evidence>
<protein>
    <submittedName>
        <fullName evidence="4">Hydrogenase maturation nickel metallochaperone HypA</fullName>
    </submittedName>
</protein>
<keyword evidence="2" id="KW-0479">Metal-binding</keyword>
<evidence type="ECO:0000313" key="4">
    <source>
        <dbReference type="EMBL" id="MBI4920658.1"/>
    </source>
</evidence>
<gene>
    <name evidence="4" type="ORF">HY834_02830</name>
</gene>
<dbReference type="InterPro" id="IPR000688">
    <property type="entry name" value="HypA/HybF"/>
</dbReference>
<organism evidence="4 5">
    <name type="scientific">Devosia nanyangense</name>
    <dbReference type="NCBI Taxonomy" id="1228055"/>
    <lineage>
        <taxon>Bacteria</taxon>
        <taxon>Pseudomonadati</taxon>
        <taxon>Pseudomonadota</taxon>
        <taxon>Alphaproteobacteria</taxon>
        <taxon>Hyphomicrobiales</taxon>
        <taxon>Devosiaceae</taxon>
        <taxon>Devosia</taxon>
    </lineage>
</organism>
<dbReference type="GO" id="GO:0051604">
    <property type="term" value="P:protein maturation"/>
    <property type="evidence" value="ECO:0007669"/>
    <property type="project" value="InterPro"/>
</dbReference>
<keyword evidence="3" id="KW-0862">Zinc</keyword>
<dbReference type="GO" id="GO:0016151">
    <property type="term" value="F:nickel cation binding"/>
    <property type="evidence" value="ECO:0007669"/>
    <property type="project" value="InterPro"/>
</dbReference>
<evidence type="ECO:0000256" key="1">
    <source>
        <dbReference type="ARBA" id="ARBA00022596"/>
    </source>
</evidence>